<dbReference type="SUPFAM" id="SSF57667">
    <property type="entry name" value="beta-beta-alpha zinc fingers"/>
    <property type="match status" value="2"/>
</dbReference>
<keyword evidence="2" id="KW-0479">Metal-binding</keyword>
<reference evidence="10" key="2">
    <citation type="submission" date="2025-05" db="UniProtKB">
        <authorList>
            <consortium name="EnsemblMetazoa"/>
        </authorList>
    </citation>
    <scope>IDENTIFICATION</scope>
    <source>
        <strain evidence="10">Foshan</strain>
    </source>
</reference>
<keyword evidence="6" id="KW-0539">Nucleus</keyword>
<evidence type="ECO:0000313" key="10">
    <source>
        <dbReference type="EnsemblMetazoa" id="AALFPA23_001831.P38988"/>
    </source>
</evidence>
<evidence type="ECO:0000256" key="7">
    <source>
        <dbReference type="PROSITE-ProRule" id="PRU00042"/>
    </source>
</evidence>
<dbReference type="Pfam" id="PF13912">
    <property type="entry name" value="zf-C2H2_6"/>
    <property type="match status" value="1"/>
</dbReference>
<feature type="domain" description="C2H2-type" evidence="9">
    <location>
        <begin position="292"/>
        <end position="321"/>
    </location>
</feature>
<keyword evidence="4 7" id="KW-0863">Zinc-finger</keyword>
<dbReference type="InterPro" id="IPR013087">
    <property type="entry name" value="Znf_C2H2_type"/>
</dbReference>
<feature type="region of interest" description="Disordered" evidence="8">
    <location>
        <begin position="321"/>
        <end position="345"/>
    </location>
</feature>
<dbReference type="GeneID" id="109424092"/>
<accession>A0ABM1XQ99</accession>
<dbReference type="EnsemblMetazoa" id="AALFPA23_001831.R38988">
    <property type="protein sequence ID" value="AALFPA23_001831.P38988"/>
    <property type="gene ID" value="AALFPA23_001831"/>
</dbReference>
<dbReference type="PANTHER" id="PTHR24394">
    <property type="entry name" value="ZINC FINGER PROTEIN"/>
    <property type="match status" value="1"/>
</dbReference>
<evidence type="ECO:0000256" key="1">
    <source>
        <dbReference type="ARBA" id="ARBA00004123"/>
    </source>
</evidence>
<dbReference type="Gene3D" id="3.30.160.60">
    <property type="entry name" value="Classic Zinc Finger"/>
    <property type="match status" value="3"/>
</dbReference>
<dbReference type="PANTHER" id="PTHR24394:SF29">
    <property type="entry name" value="MYONEURIN"/>
    <property type="match status" value="1"/>
</dbReference>
<dbReference type="Pfam" id="PF00096">
    <property type="entry name" value="zf-C2H2"/>
    <property type="match status" value="1"/>
</dbReference>
<dbReference type="PROSITE" id="PS50157">
    <property type="entry name" value="ZINC_FINGER_C2H2_2"/>
    <property type="match status" value="4"/>
</dbReference>
<dbReference type="SMART" id="SM00355">
    <property type="entry name" value="ZnF_C2H2"/>
    <property type="match status" value="4"/>
</dbReference>
<comment type="subcellular location">
    <subcellularLocation>
        <location evidence="1">Nucleus</location>
    </subcellularLocation>
</comment>
<dbReference type="Pfam" id="PF12874">
    <property type="entry name" value="zf-met"/>
    <property type="match status" value="1"/>
</dbReference>
<dbReference type="RefSeq" id="XP_029736088.1">
    <property type="nucleotide sequence ID" value="XM_029880228.2"/>
</dbReference>
<dbReference type="InterPro" id="IPR036236">
    <property type="entry name" value="Znf_C2H2_sf"/>
</dbReference>
<evidence type="ECO:0000256" key="4">
    <source>
        <dbReference type="ARBA" id="ARBA00022771"/>
    </source>
</evidence>
<organism evidence="10 11">
    <name type="scientific">Aedes albopictus</name>
    <name type="common">Asian tiger mosquito</name>
    <name type="synonym">Stegomyia albopicta</name>
    <dbReference type="NCBI Taxonomy" id="7160"/>
    <lineage>
        <taxon>Eukaryota</taxon>
        <taxon>Metazoa</taxon>
        <taxon>Ecdysozoa</taxon>
        <taxon>Arthropoda</taxon>
        <taxon>Hexapoda</taxon>
        <taxon>Insecta</taxon>
        <taxon>Pterygota</taxon>
        <taxon>Neoptera</taxon>
        <taxon>Endopterygota</taxon>
        <taxon>Diptera</taxon>
        <taxon>Nematocera</taxon>
        <taxon>Culicoidea</taxon>
        <taxon>Culicidae</taxon>
        <taxon>Culicinae</taxon>
        <taxon>Aedini</taxon>
        <taxon>Aedes</taxon>
        <taxon>Stegomyia</taxon>
    </lineage>
</organism>
<feature type="domain" description="C2H2-type" evidence="9">
    <location>
        <begin position="205"/>
        <end position="234"/>
    </location>
</feature>
<feature type="domain" description="C2H2-type" evidence="9">
    <location>
        <begin position="264"/>
        <end position="291"/>
    </location>
</feature>
<dbReference type="PROSITE" id="PS00028">
    <property type="entry name" value="ZINC_FINGER_C2H2_1"/>
    <property type="match status" value="4"/>
</dbReference>
<protein>
    <recommendedName>
        <fullName evidence="9">C2H2-type domain-containing protein</fullName>
    </recommendedName>
</protein>
<feature type="domain" description="C2H2-type" evidence="9">
    <location>
        <begin position="235"/>
        <end position="262"/>
    </location>
</feature>
<evidence type="ECO:0000313" key="11">
    <source>
        <dbReference type="Proteomes" id="UP000069940"/>
    </source>
</evidence>
<keyword evidence="11" id="KW-1185">Reference proteome</keyword>
<proteinExistence type="predicted"/>
<evidence type="ECO:0000256" key="3">
    <source>
        <dbReference type="ARBA" id="ARBA00022737"/>
    </source>
</evidence>
<reference evidence="11" key="1">
    <citation type="journal article" date="2015" name="Proc. Natl. Acad. Sci. U.S.A.">
        <title>Genome sequence of the Asian Tiger mosquito, Aedes albopictus, reveals insights into its biology, genetics, and evolution.</title>
        <authorList>
            <person name="Chen X.G."/>
            <person name="Jiang X."/>
            <person name="Gu J."/>
            <person name="Xu M."/>
            <person name="Wu Y."/>
            <person name="Deng Y."/>
            <person name="Zhang C."/>
            <person name="Bonizzoni M."/>
            <person name="Dermauw W."/>
            <person name="Vontas J."/>
            <person name="Armbruster P."/>
            <person name="Huang X."/>
            <person name="Yang Y."/>
            <person name="Zhang H."/>
            <person name="He W."/>
            <person name="Peng H."/>
            <person name="Liu Y."/>
            <person name="Wu K."/>
            <person name="Chen J."/>
            <person name="Lirakis M."/>
            <person name="Topalis P."/>
            <person name="Van Leeuwen T."/>
            <person name="Hall A.B."/>
            <person name="Jiang X."/>
            <person name="Thorpe C."/>
            <person name="Mueller R.L."/>
            <person name="Sun C."/>
            <person name="Waterhouse R.M."/>
            <person name="Yan G."/>
            <person name="Tu Z.J."/>
            <person name="Fang X."/>
            <person name="James A.A."/>
        </authorList>
    </citation>
    <scope>NUCLEOTIDE SEQUENCE [LARGE SCALE GENOMIC DNA]</scope>
    <source>
        <strain evidence="11">Foshan</strain>
    </source>
</reference>
<evidence type="ECO:0000256" key="6">
    <source>
        <dbReference type="ARBA" id="ARBA00023242"/>
    </source>
</evidence>
<keyword evidence="3" id="KW-0677">Repeat</keyword>
<evidence type="ECO:0000256" key="5">
    <source>
        <dbReference type="ARBA" id="ARBA00022833"/>
    </source>
</evidence>
<evidence type="ECO:0000256" key="2">
    <source>
        <dbReference type="ARBA" id="ARBA00022723"/>
    </source>
</evidence>
<sequence>MAGYTHNQPQSFIQTQASSDPQVLHQLHPVQLACLEPAPSQDMHELPNEAIVSQTPSCMYVPSQGTPVNQMMITSDAENLGTQQVQDFPTIAAPSTTSICNETISPSSAAEPVPEITYAEHFSSVQLTSDDLDTSNPSSAYSMPSSSYAQVPYLPFFNQAAMHPGLAAPTVQAIDPSASHVQVPAPNSPMQKKKSRKGTSYDAEVHCNICNRKFAGMSNFRQHVHQKHHQGTRPFRCTICGKSYLTEQNMLEHRRNHDPSMKPYKCQSCEKSYRHVNDRVRHFERHHGTMPYVCVIEGCSKAFTRRDNLRRHLNWHEGQIRRQRNREEERVMSQQEKNNRKGREE</sequence>
<dbReference type="Proteomes" id="UP000069940">
    <property type="component" value="Unassembled WGS sequence"/>
</dbReference>
<name>A0ABM1XQ99_AEDAL</name>
<evidence type="ECO:0000256" key="8">
    <source>
        <dbReference type="SAM" id="MobiDB-lite"/>
    </source>
</evidence>
<evidence type="ECO:0000259" key="9">
    <source>
        <dbReference type="PROSITE" id="PS50157"/>
    </source>
</evidence>
<keyword evidence="5" id="KW-0862">Zinc</keyword>